<proteinExistence type="predicted"/>
<dbReference type="AlphaFoldDB" id="A0A267APX4"/>
<comment type="caution">
    <text evidence="1">The sequence shown here is derived from an EMBL/GenBank/DDBJ whole genome shotgun (WGS) entry which is preliminary data.</text>
</comment>
<accession>A0A267APX4</accession>
<protein>
    <submittedName>
        <fullName evidence="1">PTS glucose transporter subunit IIB</fullName>
    </submittedName>
</protein>
<dbReference type="SUPFAM" id="SSF55604">
    <property type="entry name" value="Glucose permease domain IIB"/>
    <property type="match status" value="1"/>
</dbReference>
<dbReference type="EMBL" id="NQKQ01000005">
    <property type="protein sequence ID" value="PAA13899.1"/>
    <property type="molecule type" value="Genomic_DNA"/>
</dbReference>
<organism evidence="1 2">
    <name type="scientific">Pseudomonas fragi</name>
    <dbReference type="NCBI Taxonomy" id="296"/>
    <lineage>
        <taxon>Bacteria</taxon>
        <taxon>Pseudomonadati</taxon>
        <taxon>Pseudomonadota</taxon>
        <taxon>Gammaproteobacteria</taxon>
        <taxon>Pseudomonadales</taxon>
        <taxon>Pseudomonadaceae</taxon>
        <taxon>Pseudomonas</taxon>
    </lineage>
</organism>
<dbReference type="GO" id="GO:0008982">
    <property type="term" value="F:protein-N(PI)-phosphohistidine-sugar phosphotransferase activity"/>
    <property type="evidence" value="ECO:0007669"/>
    <property type="project" value="InterPro"/>
</dbReference>
<dbReference type="InterPro" id="IPR036878">
    <property type="entry name" value="Glu_permease_IIB"/>
</dbReference>
<dbReference type="OrthoDB" id="7007020at2"/>
<dbReference type="GO" id="GO:0009401">
    <property type="term" value="P:phosphoenolpyruvate-dependent sugar phosphotransferase system"/>
    <property type="evidence" value="ECO:0007669"/>
    <property type="project" value="InterPro"/>
</dbReference>
<dbReference type="Proteomes" id="UP000215861">
    <property type="component" value="Unassembled WGS sequence"/>
</dbReference>
<gene>
    <name evidence="1" type="ORF">CJU81_06970</name>
</gene>
<keyword evidence="1" id="KW-0813">Transport</keyword>
<dbReference type="RefSeq" id="WP_095036027.1">
    <property type="nucleotide sequence ID" value="NZ_NQKQ01000005.1"/>
</dbReference>
<evidence type="ECO:0000313" key="1">
    <source>
        <dbReference type="EMBL" id="PAA13899.1"/>
    </source>
</evidence>
<name>A0A267APX4_PSEFR</name>
<keyword evidence="1" id="KW-0762">Sugar transport</keyword>
<sequence>MFDKALKAFWKALTPDLVADETGQSASILDETVITALGGASNVKSEQRVALTRIRVELADITRLDPQALRVAGVPGILSLPDGVVHLVVGV</sequence>
<dbReference type="Gene3D" id="3.30.1360.60">
    <property type="entry name" value="Glucose permease domain IIB"/>
    <property type="match status" value="1"/>
</dbReference>
<reference evidence="1 2" key="1">
    <citation type="submission" date="2017-08" db="EMBL/GenBank/DDBJ databases">
        <title>Genomic and metabolic characterisation of spoilage-associated Pseudomonas species.</title>
        <authorList>
            <person name="Stanborough T."/>
            <person name="Fegan N."/>
            <person name="Powell S.M."/>
            <person name="Singh T."/>
            <person name="Tamplin M.L."/>
            <person name="Chandry P.S."/>
        </authorList>
    </citation>
    <scope>NUCLEOTIDE SEQUENCE [LARGE SCALE GENOMIC DNA]</scope>
    <source>
        <strain evidence="1 2">F1801</strain>
    </source>
</reference>
<evidence type="ECO:0000313" key="2">
    <source>
        <dbReference type="Proteomes" id="UP000215861"/>
    </source>
</evidence>